<evidence type="ECO:0000256" key="4">
    <source>
        <dbReference type="PROSITE-ProRule" id="PRU00433"/>
    </source>
</evidence>
<dbReference type="InterPro" id="IPR011042">
    <property type="entry name" value="6-blade_b-propeller_TolB-like"/>
</dbReference>
<comment type="caution">
    <text evidence="8">The sequence shown here is derived from an EMBL/GenBank/DDBJ whole genome shotgun (WGS) entry which is preliminary data.</text>
</comment>
<dbReference type="SUPFAM" id="SSF49785">
    <property type="entry name" value="Galactose-binding domain-like"/>
    <property type="match status" value="1"/>
</dbReference>
<keyword evidence="2 4" id="KW-0479">Metal-binding</keyword>
<evidence type="ECO:0000256" key="2">
    <source>
        <dbReference type="ARBA" id="ARBA00022723"/>
    </source>
</evidence>
<dbReference type="Pfam" id="PF00034">
    <property type="entry name" value="Cytochrom_C"/>
    <property type="match status" value="1"/>
</dbReference>
<proteinExistence type="predicted"/>
<dbReference type="SUPFAM" id="SSF48371">
    <property type="entry name" value="ARM repeat"/>
    <property type="match status" value="1"/>
</dbReference>
<dbReference type="InterPro" id="IPR055557">
    <property type="entry name" value="DUF7133"/>
</dbReference>
<feature type="domain" description="F5/8 type C" evidence="6">
    <location>
        <begin position="715"/>
        <end position="862"/>
    </location>
</feature>
<keyword evidence="9" id="KW-1185">Reference proteome</keyword>
<accession>A0A366HB53</accession>
<evidence type="ECO:0000256" key="3">
    <source>
        <dbReference type="ARBA" id="ARBA00023004"/>
    </source>
</evidence>
<gene>
    <name evidence="8" type="ORF">DES53_11011</name>
</gene>
<dbReference type="Pfam" id="PF23500">
    <property type="entry name" value="DUF7133"/>
    <property type="match status" value="1"/>
</dbReference>
<dbReference type="Gene3D" id="2.60.120.260">
    <property type="entry name" value="Galactose-binding domain-like"/>
    <property type="match status" value="1"/>
</dbReference>
<feature type="chain" id="PRO_5016842712" evidence="5">
    <location>
        <begin position="36"/>
        <end position="870"/>
    </location>
</feature>
<dbReference type="InterPro" id="IPR011989">
    <property type="entry name" value="ARM-like"/>
</dbReference>
<keyword evidence="5" id="KW-0732">Signal</keyword>
<dbReference type="GO" id="GO:0020037">
    <property type="term" value="F:heme binding"/>
    <property type="evidence" value="ECO:0007669"/>
    <property type="project" value="InterPro"/>
</dbReference>
<dbReference type="PANTHER" id="PTHR33546:SF1">
    <property type="entry name" value="LARGE, MULTIFUNCTIONAL SECRETED PROTEIN"/>
    <property type="match status" value="1"/>
</dbReference>
<dbReference type="Gene3D" id="1.25.10.10">
    <property type="entry name" value="Leucine-rich Repeat Variant"/>
    <property type="match status" value="1"/>
</dbReference>
<dbReference type="PANTHER" id="PTHR33546">
    <property type="entry name" value="LARGE, MULTIFUNCTIONAL SECRETED PROTEIN-RELATED"/>
    <property type="match status" value="1"/>
</dbReference>
<sequence>MDAYLPPEILPYPMVKLTRQLLLAALLSLSSSAVAQDNVEFPPKPPVRPLSPAEAAKTFQLPPGYRLELVLSEPEIVDPVCMAFDGNGRLYVAEMRTYMPDIDGTNQLVPGSRVSVHWSSKNDGVYDQHRIFADNLKLPRLLLPLADGVLIGETDTNDIYLYKDTNGDGVSDEKKQVYQGGPRGGNLEHQPSGLTWANDNWLYTAVNNYRLRWKDGQLIKQDIPGNGGQWGGTQDDDGKFWVVNAGGEKGPLNFQQHILYGQFATRNQFEPGFDVVWPAMGLRDYQGGPGKSRDDDTLNHFTATCGGEIYRGDQLPAELKGNLFFGEPVGRLVRRSTIEVNDGITILHNPYPQNEFLRSTDACFRPVDMKTAPDGTLFIVDMYRGIIQEGNWTREGSYLRKVILQHSMDKIIGRGRIWRLVHETTKPVPAPKLIDASPKELATTLAHPNGWYRDTAQKILVLKQDKSIAPTLTEMVQKHENALARIHALWTLEGLDALTPDIIRSALKDASPQVRRAGIRASESLTDEKLQQDVMALAKDSDPSVVIQVCLTAKLMKWKDHAKFVNLAALGAPSKGVKEIATQILTNSSEFPRELGGTQKEMMHRGQAIYQELCFTCHGLDGKGTAIDGPTGPMLLAPPLSGSKVVMGHRDGLILALLHGVTGPVNGKTFQAQMIPMANNPDEWISDVLSYVRNRFGNAGTFIETKDVARVRKESAARTTPMTEEEIFASAPPVLANRKDWKLATSEKADGLAGCIDGDLKSKWTSEKPLNNGMWLTIELPTEATINGLRFSFSAGGGYLTRNLRVETSADGKAWSKPVYNGGAPTNLTEIAFSPTKARFIKITQTGSGDKRTPWNIHELDITTPRSVMP</sequence>
<evidence type="ECO:0000259" key="7">
    <source>
        <dbReference type="PROSITE" id="PS51007"/>
    </source>
</evidence>
<dbReference type="Pfam" id="PF00754">
    <property type="entry name" value="F5_F8_type_C"/>
    <property type="match status" value="1"/>
</dbReference>
<dbReference type="InterPro" id="IPR016024">
    <property type="entry name" value="ARM-type_fold"/>
</dbReference>
<keyword evidence="3 4" id="KW-0408">Iron</keyword>
<dbReference type="InterPro" id="IPR009056">
    <property type="entry name" value="Cyt_c-like_dom"/>
</dbReference>
<dbReference type="Gene3D" id="1.10.760.10">
    <property type="entry name" value="Cytochrome c-like domain"/>
    <property type="match status" value="1"/>
</dbReference>
<dbReference type="AlphaFoldDB" id="A0A366HB53"/>
<dbReference type="InterPro" id="IPR036909">
    <property type="entry name" value="Cyt_c-like_dom_sf"/>
</dbReference>
<keyword evidence="1 4" id="KW-0349">Heme</keyword>
<dbReference type="EMBL" id="QNRR01000010">
    <property type="protein sequence ID" value="RBP38988.1"/>
    <property type="molecule type" value="Genomic_DNA"/>
</dbReference>
<evidence type="ECO:0000259" key="6">
    <source>
        <dbReference type="PROSITE" id="PS50022"/>
    </source>
</evidence>
<dbReference type="SUPFAM" id="SSF50952">
    <property type="entry name" value="Soluble quinoprotein glucose dehydrogenase"/>
    <property type="match status" value="1"/>
</dbReference>
<dbReference type="InterPro" id="IPR000421">
    <property type="entry name" value="FA58C"/>
</dbReference>
<dbReference type="SUPFAM" id="SSF46626">
    <property type="entry name" value="Cytochrome c"/>
    <property type="match status" value="1"/>
</dbReference>
<evidence type="ECO:0000256" key="1">
    <source>
        <dbReference type="ARBA" id="ARBA00022617"/>
    </source>
</evidence>
<feature type="domain" description="Cytochrome c" evidence="7">
    <location>
        <begin position="601"/>
        <end position="696"/>
    </location>
</feature>
<feature type="signal peptide" evidence="5">
    <location>
        <begin position="1"/>
        <end position="35"/>
    </location>
</feature>
<dbReference type="GO" id="GO:0009055">
    <property type="term" value="F:electron transfer activity"/>
    <property type="evidence" value="ECO:0007669"/>
    <property type="project" value="InterPro"/>
</dbReference>
<dbReference type="PROSITE" id="PS51007">
    <property type="entry name" value="CYTC"/>
    <property type="match status" value="1"/>
</dbReference>
<dbReference type="InterPro" id="IPR008979">
    <property type="entry name" value="Galactose-bd-like_sf"/>
</dbReference>
<evidence type="ECO:0000313" key="8">
    <source>
        <dbReference type="EMBL" id="RBP38988.1"/>
    </source>
</evidence>
<name>A0A366HB53_9BACT</name>
<dbReference type="Gene3D" id="2.120.10.30">
    <property type="entry name" value="TolB, C-terminal domain"/>
    <property type="match status" value="1"/>
</dbReference>
<evidence type="ECO:0000256" key="5">
    <source>
        <dbReference type="SAM" id="SignalP"/>
    </source>
</evidence>
<evidence type="ECO:0000313" key="9">
    <source>
        <dbReference type="Proteomes" id="UP000253426"/>
    </source>
</evidence>
<dbReference type="PROSITE" id="PS50022">
    <property type="entry name" value="FA58C_3"/>
    <property type="match status" value="1"/>
</dbReference>
<protein>
    <submittedName>
        <fullName evidence="8">Glucose/arabinose dehydrogenase</fullName>
    </submittedName>
</protein>
<dbReference type="Proteomes" id="UP000253426">
    <property type="component" value="Unassembled WGS sequence"/>
</dbReference>
<reference evidence="8 9" key="1">
    <citation type="submission" date="2018-06" db="EMBL/GenBank/DDBJ databases">
        <title>Genomic Encyclopedia of Type Strains, Phase IV (KMG-IV): sequencing the most valuable type-strain genomes for metagenomic binning, comparative biology and taxonomic classification.</title>
        <authorList>
            <person name="Goeker M."/>
        </authorList>
    </citation>
    <scope>NUCLEOTIDE SEQUENCE [LARGE SCALE GENOMIC DNA]</scope>
    <source>
        <strain evidence="8 9">DSM 25532</strain>
    </source>
</reference>
<organism evidence="8 9">
    <name type="scientific">Roseimicrobium gellanilyticum</name>
    <dbReference type="NCBI Taxonomy" id="748857"/>
    <lineage>
        <taxon>Bacteria</taxon>
        <taxon>Pseudomonadati</taxon>
        <taxon>Verrucomicrobiota</taxon>
        <taxon>Verrucomicrobiia</taxon>
        <taxon>Verrucomicrobiales</taxon>
        <taxon>Verrucomicrobiaceae</taxon>
        <taxon>Roseimicrobium</taxon>
    </lineage>
</organism>
<dbReference type="GO" id="GO:0046872">
    <property type="term" value="F:metal ion binding"/>
    <property type="evidence" value="ECO:0007669"/>
    <property type="project" value="UniProtKB-KW"/>
</dbReference>
<dbReference type="InterPro" id="IPR011041">
    <property type="entry name" value="Quinoprot_gluc/sorb_DH_b-prop"/>
</dbReference>